<proteinExistence type="predicted"/>
<protein>
    <submittedName>
        <fullName evidence="1">Uncharacterized protein</fullName>
    </submittedName>
</protein>
<organism evidence="1 2">
    <name type="scientific">Pleurotus cornucopiae</name>
    <name type="common">Cornucopia mushroom</name>
    <dbReference type="NCBI Taxonomy" id="5321"/>
    <lineage>
        <taxon>Eukaryota</taxon>
        <taxon>Fungi</taxon>
        <taxon>Dikarya</taxon>
        <taxon>Basidiomycota</taxon>
        <taxon>Agaricomycotina</taxon>
        <taxon>Agaricomycetes</taxon>
        <taxon>Agaricomycetidae</taxon>
        <taxon>Agaricales</taxon>
        <taxon>Pleurotineae</taxon>
        <taxon>Pleurotaceae</taxon>
        <taxon>Pleurotus</taxon>
    </lineage>
</organism>
<comment type="caution">
    <text evidence="1">The sequence shown here is derived from an EMBL/GenBank/DDBJ whole genome shotgun (WGS) entry which is preliminary data.</text>
</comment>
<keyword evidence="2" id="KW-1185">Reference proteome</keyword>
<name>A0ACB7ISB9_PLECO</name>
<sequence>MSSFILVGIVGLSLGSIFRTWNNYRQSRVATEKRLLEDIVGLSHAIEKKEKEIKALQGRLTAVSTEVVDKNQTISNLERQVEQAWREVADKEHSAKEVDEHNQQLTRELEVAREAASNGKAAHASEDPAGSVSSEDTDSPVDTRSVISDRLSTADVMNNVSALNTEVLHLAFAMAEYFASPDIPRQDDEVEVDAEAVRQAVEVIGDGMVLWLRRGRNNRESKFLRVAFQACMSAFSDWMASSWYFEDPDSEQFLTKIYEKIRETESQAVAGQWRVLTRKHVQRLLQNKPDIAEYFLDAFSNILMAIGFGNDQALMQNIIRSEFGDRMGRIGSLALELNKAIGEGIVSSEIEPIYVAPGVAFDPAVMDDDELFTNDPQDSPSESETILCTTRLGLLWTGEGSAESRWDEKILLRPRIIIYITPPMPKSVVYILPSPVLRRFSSGLAHQRLPRKSYSQSSFTASKTGDASVSFSFNGTDIELFGSRRDNHGNYEVTIDNRTSSLNGFAQPNLFKQSLFSALNLTQGYHTITLTNKPTDNGHNFVDIDFITWKSHIGEDDDKLIIKGFQDTDPAFLYTPSDAWSTNPDQIGLFSGGSGHKLLSTNISHSLLNNARQGDGVQLFGPIGPLGAPYSVQVDGGPVRSLTSAKDFYAAQMMLFHADNLGDGKHVLQLEYRGSLNQSFAIDYANVLSTSSTNSGSQSQGNSPPQSSGKLSNGIIAAIVILVLFIVACISTFILIMRRRWYMPPADRRLLDEDVLGRPALPANTATSPSTMTFTSADRRVSLARYSTTGRSYYTHSEGIPEEPISEPSVPYATVASSLGEGQGAIVATHITRDTKGQTVMASRGDSTTLSPSNLLSFNGPGGFLVLLFLLFRPGGQMPILTTTIEDPCPLILYSATGWKQGSSRSDDFASSYSQSSFTATNTQDSSVSFSFNGTAVEIFGAKRDNHGDYQITIDNVTSTVSGRANPNVFKTSLFSISNLTQGFHTITLTNKPTDNGHNFVDIDSITWKSRIGKDKDNLVVRTFQDTDPSFSFSPSNAWSNNPDQLGLFNGGSGHQITGQTSASLTYSFAGIYISRLVIIHGAHLPLTGDGVQLFGPIGPLGAPFTVQVDGGPVRSLTSVKDFYTPQMMLFHADNLGDGKHVLRLEYQGSFPNQTFAIDYANVINASSMKSSRSQGTSAPSSRGLSGGLVAAIVVLVLLIVACIIAFFLIMRRRWYLPPDDRKLSTEGMIARPPSPPAPSSYYTGYTSSTNRNRAYGRGNGQRGGLNRGNTISSPSILTFTSFDPSVSLARYSTTGRSYYTRSEGIPEEPLSEPSIPYATVASSLVGGEDPTTPPNRTRTTRNVKGQTVLAPGAAGAGRELPAPPIVDEPRPTRSREVEERQSQFYSSDIAPPDYHQATDPSGDSGIQDVKGNRSVINR</sequence>
<evidence type="ECO:0000313" key="2">
    <source>
        <dbReference type="Proteomes" id="UP000824881"/>
    </source>
</evidence>
<accession>A0ACB7ISB9</accession>
<reference evidence="1 2" key="1">
    <citation type="journal article" date="2021" name="Appl. Environ. Microbiol.">
        <title>Genetic linkage and physical mapping for an oyster mushroom Pleurotus cornucopiae and QTL analysis for the trait cap color.</title>
        <authorList>
            <person name="Zhang Y."/>
            <person name="Gao W."/>
            <person name="Sonnenberg A."/>
            <person name="Chen Q."/>
            <person name="Zhang J."/>
            <person name="Huang C."/>
        </authorList>
    </citation>
    <scope>NUCLEOTIDE SEQUENCE [LARGE SCALE GENOMIC DNA]</scope>
    <source>
        <strain evidence="1">CCMSSC00406</strain>
    </source>
</reference>
<dbReference type="Proteomes" id="UP000824881">
    <property type="component" value="Unassembled WGS sequence"/>
</dbReference>
<evidence type="ECO:0000313" key="1">
    <source>
        <dbReference type="EMBL" id="KAG9220518.1"/>
    </source>
</evidence>
<gene>
    <name evidence="1" type="ORF">CCMSSC00406_0003974</name>
</gene>
<dbReference type="EMBL" id="WQMT02000007">
    <property type="protein sequence ID" value="KAG9220518.1"/>
    <property type="molecule type" value="Genomic_DNA"/>
</dbReference>